<comment type="similarity">
    <text evidence="10">Belongs to the NadD family.</text>
</comment>
<evidence type="ECO:0000256" key="10">
    <source>
        <dbReference type="HAMAP-Rule" id="MF_00244"/>
    </source>
</evidence>
<evidence type="ECO:0000313" key="12">
    <source>
        <dbReference type="EMBL" id="MEE6147247.1"/>
    </source>
</evidence>
<comment type="catalytic activity">
    <reaction evidence="9 10">
        <text>nicotinate beta-D-ribonucleotide + ATP + H(+) = deamido-NAD(+) + diphosphate</text>
        <dbReference type="Rhea" id="RHEA:22860"/>
        <dbReference type="ChEBI" id="CHEBI:15378"/>
        <dbReference type="ChEBI" id="CHEBI:30616"/>
        <dbReference type="ChEBI" id="CHEBI:33019"/>
        <dbReference type="ChEBI" id="CHEBI:57502"/>
        <dbReference type="ChEBI" id="CHEBI:58437"/>
        <dbReference type="EC" id="2.7.7.18"/>
    </reaction>
</comment>
<dbReference type="HAMAP" id="MF_00244">
    <property type="entry name" value="NaMN_adenylyltr"/>
    <property type="match status" value="1"/>
</dbReference>
<dbReference type="InterPro" id="IPR005248">
    <property type="entry name" value="NadD/NMNAT"/>
</dbReference>
<dbReference type="PANTHER" id="PTHR39321">
    <property type="entry name" value="NICOTINATE-NUCLEOTIDE ADENYLYLTRANSFERASE-RELATED"/>
    <property type="match status" value="1"/>
</dbReference>
<protein>
    <recommendedName>
        <fullName evidence="10">Probable nicotinate-nucleotide adenylyltransferase</fullName>
        <ecNumber evidence="10">2.7.7.18</ecNumber>
    </recommendedName>
    <alternativeName>
        <fullName evidence="10">Deamido-NAD(+) diphosphorylase</fullName>
    </alternativeName>
    <alternativeName>
        <fullName evidence="10">Deamido-NAD(+) pyrophosphorylase</fullName>
    </alternativeName>
    <alternativeName>
        <fullName evidence="10">Nicotinate mononucleotide adenylyltransferase</fullName>
        <shortName evidence="10">NaMN adenylyltransferase</shortName>
    </alternativeName>
</protein>
<evidence type="ECO:0000256" key="2">
    <source>
        <dbReference type="ARBA" id="ARBA00005019"/>
    </source>
</evidence>
<comment type="function">
    <text evidence="1 10">Catalyzes the reversible adenylation of nicotinate mononucleotide (NaMN) to nicotinic acid adenine dinucleotide (NaAD).</text>
</comment>
<dbReference type="SUPFAM" id="SSF52374">
    <property type="entry name" value="Nucleotidylyl transferase"/>
    <property type="match status" value="1"/>
</dbReference>
<evidence type="ECO:0000256" key="8">
    <source>
        <dbReference type="ARBA" id="ARBA00023027"/>
    </source>
</evidence>
<keyword evidence="4 10" id="KW-0808">Transferase</keyword>
<dbReference type="RefSeq" id="WP_330958012.1">
    <property type="nucleotide sequence ID" value="NZ_JAZGJQ010000003.1"/>
</dbReference>
<reference evidence="12 13" key="1">
    <citation type="submission" date="2024-01" db="EMBL/GenBank/DDBJ databases">
        <title>Description of Olsenella sp. nov., isolated from pig feces.</title>
        <authorList>
            <person name="Chang Y.-H."/>
        </authorList>
    </citation>
    <scope>NUCLEOTIDE SEQUENCE [LARGE SCALE GENOMIC DNA]</scope>
    <source>
        <strain evidence="12 13">YH-ols2223</strain>
    </source>
</reference>
<dbReference type="NCBIfam" id="TIGR00482">
    <property type="entry name" value="nicotinate (nicotinamide) nucleotide adenylyltransferase"/>
    <property type="match status" value="1"/>
</dbReference>
<dbReference type="CDD" id="cd02165">
    <property type="entry name" value="NMNAT"/>
    <property type="match status" value="1"/>
</dbReference>
<gene>
    <name evidence="10 12" type="primary">nadD</name>
    <name evidence="12" type="ORF">VXJ25_04465</name>
</gene>
<dbReference type="InterPro" id="IPR004821">
    <property type="entry name" value="Cyt_trans-like"/>
</dbReference>
<proteinExistence type="inferred from homology"/>
<keyword evidence="7 10" id="KW-0067">ATP-binding</keyword>
<dbReference type="Pfam" id="PF01467">
    <property type="entry name" value="CTP_transf_like"/>
    <property type="match status" value="1"/>
</dbReference>
<comment type="caution">
    <text evidence="12">The sequence shown here is derived from an EMBL/GenBank/DDBJ whole genome shotgun (WGS) entry which is preliminary data.</text>
</comment>
<keyword evidence="13" id="KW-1185">Reference proteome</keyword>
<dbReference type="EMBL" id="JAZGJQ010000003">
    <property type="protein sequence ID" value="MEE6147247.1"/>
    <property type="molecule type" value="Genomic_DNA"/>
</dbReference>
<evidence type="ECO:0000256" key="3">
    <source>
        <dbReference type="ARBA" id="ARBA00022642"/>
    </source>
</evidence>
<comment type="pathway">
    <text evidence="2 10">Cofactor biosynthesis; NAD(+) biosynthesis; deamido-NAD(+) from nicotinate D-ribonucleotide: step 1/1.</text>
</comment>
<dbReference type="PANTHER" id="PTHR39321:SF3">
    <property type="entry name" value="PHOSPHOPANTETHEINE ADENYLYLTRANSFERASE"/>
    <property type="match status" value="1"/>
</dbReference>
<keyword evidence="5 10" id="KW-0548">Nucleotidyltransferase</keyword>
<name>A0ABU7R9G6_9ACTN</name>
<evidence type="ECO:0000313" key="13">
    <source>
        <dbReference type="Proteomes" id="UP001332931"/>
    </source>
</evidence>
<organism evidence="12 13">
    <name type="scientific">Olsenella absiana</name>
    <dbReference type="NCBI Taxonomy" id="3115222"/>
    <lineage>
        <taxon>Bacteria</taxon>
        <taxon>Bacillati</taxon>
        <taxon>Actinomycetota</taxon>
        <taxon>Coriobacteriia</taxon>
        <taxon>Coriobacteriales</taxon>
        <taxon>Atopobiaceae</taxon>
        <taxon>Olsenella</taxon>
    </lineage>
</organism>
<evidence type="ECO:0000256" key="1">
    <source>
        <dbReference type="ARBA" id="ARBA00002324"/>
    </source>
</evidence>
<evidence type="ECO:0000256" key="5">
    <source>
        <dbReference type="ARBA" id="ARBA00022695"/>
    </source>
</evidence>
<keyword evidence="3 10" id="KW-0662">Pyridine nucleotide biosynthesis</keyword>
<accession>A0ABU7R9G6</accession>
<dbReference type="Proteomes" id="UP001332931">
    <property type="component" value="Unassembled WGS sequence"/>
</dbReference>
<dbReference type="GO" id="GO:0004515">
    <property type="term" value="F:nicotinate-nucleotide adenylyltransferase activity"/>
    <property type="evidence" value="ECO:0007669"/>
    <property type="project" value="UniProtKB-EC"/>
</dbReference>
<evidence type="ECO:0000256" key="4">
    <source>
        <dbReference type="ARBA" id="ARBA00022679"/>
    </source>
</evidence>
<keyword evidence="6 10" id="KW-0547">Nucleotide-binding</keyword>
<evidence type="ECO:0000259" key="11">
    <source>
        <dbReference type="Pfam" id="PF01467"/>
    </source>
</evidence>
<feature type="domain" description="Cytidyltransferase-like" evidence="11">
    <location>
        <begin position="36"/>
        <end position="203"/>
    </location>
</feature>
<evidence type="ECO:0000256" key="6">
    <source>
        <dbReference type="ARBA" id="ARBA00022741"/>
    </source>
</evidence>
<evidence type="ECO:0000256" key="7">
    <source>
        <dbReference type="ARBA" id="ARBA00022840"/>
    </source>
</evidence>
<dbReference type="NCBIfam" id="NF000840">
    <property type="entry name" value="PRK00071.1-3"/>
    <property type="match status" value="1"/>
</dbReference>
<dbReference type="InterPro" id="IPR014729">
    <property type="entry name" value="Rossmann-like_a/b/a_fold"/>
</dbReference>
<evidence type="ECO:0000256" key="9">
    <source>
        <dbReference type="ARBA" id="ARBA00048721"/>
    </source>
</evidence>
<dbReference type="NCBIfam" id="TIGR00125">
    <property type="entry name" value="cyt_tran_rel"/>
    <property type="match status" value="1"/>
</dbReference>
<sequence>MGLDPLEVERVAEGVIERSDLPLLGQDPSKTYRLGIMGGTFDPIHNGHLVAAEQAFDDLNLDVVVFMPAGSPAFKQDKRVSSGEDRYAMTLLATSDNPHFLASRFEIDRKGITYTVETLSLLREIYAPNVELYFITGADAIQEIVTWRHAERIGRLATLVGATRPGYDLERARESIASSGYDLDVIYLEVPALAISSSYLRQRVADNQSLRYLTPDPVTGYIHKHKLYGARTTRYGSTRVTRANEY</sequence>
<dbReference type="Gene3D" id="3.40.50.620">
    <property type="entry name" value="HUPs"/>
    <property type="match status" value="1"/>
</dbReference>
<keyword evidence="8 10" id="KW-0520">NAD</keyword>
<dbReference type="EC" id="2.7.7.18" evidence="10"/>